<proteinExistence type="inferred from homology"/>
<evidence type="ECO:0000313" key="7">
    <source>
        <dbReference type="Proteomes" id="UP000748752"/>
    </source>
</evidence>
<dbReference type="GO" id="GO:0016787">
    <property type="term" value="F:hydrolase activity"/>
    <property type="evidence" value="ECO:0007669"/>
    <property type="project" value="UniProtKB-KW"/>
</dbReference>
<dbReference type="PANTHER" id="PTHR47053">
    <property type="entry name" value="MUREIN DD-ENDOPEPTIDASE MEPH-RELATED"/>
    <property type="match status" value="1"/>
</dbReference>
<organism evidence="6 7">
    <name type="scientific">Thiohalocapsa halophila</name>
    <dbReference type="NCBI Taxonomy" id="69359"/>
    <lineage>
        <taxon>Bacteria</taxon>
        <taxon>Pseudomonadati</taxon>
        <taxon>Pseudomonadota</taxon>
        <taxon>Gammaproteobacteria</taxon>
        <taxon>Chromatiales</taxon>
        <taxon>Chromatiaceae</taxon>
        <taxon>Thiohalocapsa</taxon>
    </lineage>
</organism>
<evidence type="ECO:0000313" key="6">
    <source>
        <dbReference type="EMBL" id="MBK1629969.1"/>
    </source>
</evidence>
<dbReference type="PROSITE" id="PS51935">
    <property type="entry name" value="NLPC_P60"/>
    <property type="match status" value="1"/>
</dbReference>
<evidence type="ECO:0000256" key="4">
    <source>
        <dbReference type="ARBA" id="ARBA00022807"/>
    </source>
</evidence>
<dbReference type="RefSeq" id="WP_200234358.1">
    <property type="nucleotide sequence ID" value="NZ_NRRV01000007.1"/>
</dbReference>
<dbReference type="InterPro" id="IPR000064">
    <property type="entry name" value="NLP_P60_dom"/>
</dbReference>
<dbReference type="Proteomes" id="UP000748752">
    <property type="component" value="Unassembled WGS sequence"/>
</dbReference>
<dbReference type="EMBL" id="NRRV01000007">
    <property type="protein sequence ID" value="MBK1629969.1"/>
    <property type="molecule type" value="Genomic_DNA"/>
</dbReference>
<evidence type="ECO:0000256" key="1">
    <source>
        <dbReference type="ARBA" id="ARBA00007074"/>
    </source>
</evidence>
<sequence>MLWSNCSAPAARGALVLAILTLLTACGGTPSRTASADGELFDLAGLDEQRASVVMAALSQVGTPYVYGGSDPSEGLDCSGLTQFAHAAAGVRIPRVSTAQRAGARPVRRSPAPGDLVFFKTGPSQYHVGVMVDGERFVHASTSKRRVRLASLSKDYWRKRYLGAGTYL</sequence>
<evidence type="ECO:0000256" key="3">
    <source>
        <dbReference type="ARBA" id="ARBA00022801"/>
    </source>
</evidence>
<dbReference type="InterPro" id="IPR038765">
    <property type="entry name" value="Papain-like_cys_pep_sf"/>
</dbReference>
<comment type="similarity">
    <text evidence="1">Belongs to the peptidase C40 family.</text>
</comment>
<keyword evidence="3 6" id="KW-0378">Hydrolase</keyword>
<name>A0ABS1CDJ7_9GAMM</name>
<dbReference type="InterPro" id="IPR051202">
    <property type="entry name" value="Peptidase_C40"/>
</dbReference>
<evidence type="ECO:0000259" key="5">
    <source>
        <dbReference type="PROSITE" id="PS51935"/>
    </source>
</evidence>
<accession>A0ABS1CDJ7</accession>
<evidence type="ECO:0000256" key="2">
    <source>
        <dbReference type="ARBA" id="ARBA00022670"/>
    </source>
</evidence>
<gene>
    <name evidence="6" type="ORF">CKO31_04270</name>
</gene>
<keyword evidence="2" id="KW-0645">Protease</keyword>
<reference evidence="6 7" key="1">
    <citation type="journal article" date="2020" name="Microorganisms">
        <title>Osmotic Adaptation and Compatible Solute Biosynthesis of Phototrophic Bacteria as Revealed from Genome Analyses.</title>
        <authorList>
            <person name="Imhoff J.F."/>
            <person name="Rahn T."/>
            <person name="Kunzel S."/>
            <person name="Keller A."/>
            <person name="Neulinger S.C."/>
        </authorList>
    </citation>
    <scope>NUCLEOTIDE SEQUENCE [LARGE SCALE GENOMIC DNA]</scope>
    <source>
        <strain evidence="6 7">DSM 6210</strain>
    </source>
</reference>
<dbReference type="Gene3D" id="3.90.1720.10">
    <property type="entry name" value="endopeptidase domain like (from Nostoc punctiforme)"/>
    <property type="match status" value="1"/>
</dbReference>
<dbReference type="Pfam" id="PF00877">
    <property type="entry name" value="NLPC_P60"/>
    <property type="match status" value="1"/>
</dbReference>
<dbReference type="SUPFAM" id="SSF54001">
    <property type="entry name" value="Cysteine proteinases"/>
    <property type="match status" value="1"/>
</dbReference>
<protein>
    <submittedName>
        <fullName evidence="6">Glycoside hydrolase</fullName>
    </submittedName>
</protein>
<comment type="caution">
    <text evidence="6">The sequence shown here is derived from an EMBL/GenBank/DDBJ whole genome shotgun (WGS) entry which is preliminary data.</text>
</comment>
<dbReference type="PANTHER" id="PTHR47053:SF1">
    <property type="entry name" value="MUREIN DD-ENDOPEPTIDASE MEPH-RELATED"/>
    <property type="match status" value="1"/>
</dbReference>
<keyword evidence="4" id="KW-0788">Thiol protease</keyword>
<feature type="domain" description="NlpC/P60" evidence="5">
    <location>
        <begin position="47"/>
        <end position="168"/>
    </location>
</feature>
<keyword evidence="7" id="KW-1185">Reference proteome</keyword>